<keyword evidence="1 3" id="KW-0378">Hydrolase</keyword>
<dbReference type="PRINTS" id="PR00412">
    <property type="entry name" value="EPOXHYDRLASE"/>
</dbReference>
<evidence type="ECO:0000256" key="1">
    <source>
        <dbReference type="ARBA" id="ARBA00022801"/>
    </source>
</evidence>
<evidence type="ECO:0000313" key="4">
    <source>
        <dbReference type="Proteomes" id="UP000632125"/>
    </source>
</evidence>
<reference evidence="3" key="1">
    <citation type="submission" date="2020-09" db="EMBL/GenBank/DDBJ databases">
        <title>A novel bacterium of genus Paenibacillus, isolated from South China Sea.</title>
        <authorList>
            <person name="Huang H."/>
            <person name="Mo K."/>
            <person name="Hu Y."/>
        </authorList>
    </citation>
    <scope>NUCLEOTIDE SEQUENCE</scope>
    <source>
        <strain evidence="3">IB182493</strain>
    </source>
</reference>
<feature type="domain" description="AB hydrolase-1" evidence="2">
    <location>
        <begin position="25"/>
        <end position="255"/>
    </location>
</feature>
<dbReference type="GO" id="GO:0016020">
    <property type="term" value="C:membrane"/>
    <property type="evidence" value="ECO:0007669"/>
    <property type="project" value="TreeGrafter"/>
</dbReference>
<comment type="caution">
    <text evidence="3">The sequence shown here is derived from an EMBL/GenBank/DDBJ whole genome shotgun (WGS) entry which is preliminary data.</text>
</comment>
<dbReference type="InterPro" id="IPR000073">
    <property type="entry name" value="AB_hydrolase_1"/>
</dbReference>
<dbReference type="InterPro" id="IPR050266">
    <property type="entry name" value="AB_hydrolase_sf"/>
</dbReference>
<dbReference type="Proteomes" id="UP000632125">
    <property type="component" value="Unassembled WGS sequence"/>
</dbReference>
<dbReference type="AlphaFoldDB" id="A0A927CKX6"/>
<sequence length="269" mass="30092">MGYFVEAKQDVKIFVEDVNPAGEHTLLFIHGWPADHRLFEYQFNVLPAMGFRCVAIDLRGFGHSDKPWEGYSYDCLADDVRSVVDALHLRNFTLVGHSVGGAISIRYMGRHGGHGVSKLILLAAAAPSFVQRLDFPYGLSKDDVDRLIEATENDRPKMLRDLNGMFFFRNIGEPFADWFFQINLLAAGYSTTAVLVSLREETLFGDVASIRVPTLILQGVHDEIVKPQLAAVLHKSIPGSKLVWLGDSGHGLFWEQKEKVNEEIIGFVC</sequence>
<dbReference type="InterPro" id="IPR029058">
    <property type="entry name" value="AB_hydrolase_fold"/>
</dbReference>
<keyword evidence="4" id="KW-1185">Reference proteome</keyword>
<dbReference type="PANTHER" id="PTHR43798">
    <property type="entry name" value="MONOACYLGLYCEROL LIPASE"/>
    <property type="match status" value="1"/>
</dbReference>
<name>A0A927CKX6_9BACL</name>
<dbReference type="RefSeq" id="WP_190862456.1">
    <property type="nucleotide sequence ID" value="NZ_JACXIY010000017.1"/>
</dbReference>
<dbReference type="PRINTS" id="PR00111">
    <property type="entry name" value="ABHYDROLASE"/>
</dbReference>
<proteinExistence type="predicted"/>
<organism evidence="3 4">
    <name type="scientific">Paenibacillus arenilitoris</name>
    <dbReference type="NCBI Taxonomy" id="2772299"/>
    <lineage>
        <taxon>Bacteria</taxon>
        <taxon>Bacillati</taxon>
        <taxon>Bacillota</taxon>
        <taxon>Bacilli</taxon>
        <taxon>Bacillales</taxon>
        <taxon>Paenibacillaceae</taxon>
        <taxon>Paenibacillus</taxon>
    </lineage>
</organism>
<dbReference type="EMBL" id="JACXIY010000017">
    <property type="protein sequence ID" value="MBD2869939.1"/>
    <property type="molecule type" value="Genomic_DNA"/>
</dbReference>
<dbReference type="SUPFAM" id="SSF53474">
    <property type="entry name" value="alpha/beta-Hydrolases"/>
    <property type="match status" value="1"/>
</dbReference>
<dbReference type="InterPro" id="IPR000639">
    <property type="entry name" value="Epox_hydrolase-like"/>
</dbReference>
<evidence type="ECO:0000313" key="3">
    <source>
        <dbReference type="EMBL" id="MBD2869939.1"/>
    </source>
</evidence>
<dbReference type="GO" id="GO:0016787">
    <property type="term" value="F:hydrolase activity"/>
    <property type="evidence" value="ECO:0007669"/>
    <property type="project" value="UniProtKB-KW"/>
</dbReference>
<dbReference type="Gene3D" id="3.40.50.1820">
    <property type="entry name" value="alpha/beta hydrolase"/>
    <property type="match status" value="1"/>
</dbReference>
<dbReference type="PANTHER" id="PTHR43798:SF31">
    <property type="entry name" value="AB HYDROLASE SUPERFAMILY PROTEIN YCLE"/>
    <property type="match status" value="1"/>
</dbReference>
<dbReference type="Pfam" id="PF00561">
    <property type="entry name" value="Abhydrolase_1"/>
    <property type="match status" value="1"/>
</dbReference>
<protein>
    <submittedName>
        <fullName evidence="3">Alpha/beta hydrolase</fullName>
    </submittedName>
</protein>
<evidence type="ECO:0000259" key="2">
    <source>
        <dbReference type="Pfam" id="PF00561"/>
    </source>
</evidence>
<accession>A0A927CKX6</accession>
<gene>
    <name evidence="3" type="ORF">IDH41_15215</name>
</gene>